<sequence length="249" mass="27485">MTFSVIGHGTPIILLPGLFAGSWIWDEVKSDLISQGYKVYTLDEAIPISMKGSIDFAVLKLEEIINLCDEKPLIAGNSMGGLIALEYARQNQEKIRGVIVSGSPGLTELETGVTLSDLRSGDVDKAYLLAERVFYDKALIPEHGVAEIAQLFGDKRAFLNIAKWLGFSREYDVQHSLNALALDVQLIWGSHDEITPIPPWTRLAKQYPHLSMDIVEQCGHSPMLEKPTAFSQAIVHYATSLLEESVECA</sequence>
<dbReference type="Pfam" id="PF12697">
    <property type="entry name" value="Abhydrolase_6"/>
    <property type="match status" value="1"/>
</dbReference>
<dbReference type="InterPro" id="IPR000073">
    <property type="entry name" value="AB_hydrolase_1"/>
</dbReference>
<dbReference type="GO" id="GO:0016787">
    <property type="term" value="F:hydrolase activity"/>
    <property type="evidence" value="ECO:0007669"/>
    <property type="project" value="UniProtKB-KW"/>
</dbReference>
<dbReference type="AlphaFoldDB" id="A0A090QKV6"/>
<dbReference type="PRINTS" id="PR00111">
    <property type="entry name" value="ABHYDROLASE"/>
</dbReference>
<dbReference type="Gene3D" id="3.40.50.1820">
    <property type="entry name" value="alpha/beta hydrolase"/>
    <property type="match status" value="1"/>
</dbReference>
<proteinExistence type="predicted"/>
<comment type="caution">
    <text evidence="2">The sequence shown here is derived from an EMBL/GenBank/DDBJ whole genome shotgun (WGS) entry which is preliminary data.</text>
</comment>
<feature type="domain" description="AB hydrolase-1" evidence="1">
    <location>
        <begin position="12"/>
        <end position="232"/>
    </location>
</feature>
<dbReference type="STRING" id="754436.JCM19237_6420"/>
<dbReference type="GO" id="GO:0016020">
    <property type="term" value="C:membrane"/>
    <property type="evidence" value="ECO:0007669"/>
    <property type="project" value="TreeGrafter"/>
</dbReference>
<dbReference type="eggNOG" id="COG2267">
    <property type="taxonomic scope" value="Bacteria"/>
</dbReference>
<evidence type="ECO:0000313" key="2">
    <source>
        <dbReference type="EMBL" id="GAL03526.1"/>
    </source>
</evidence>
<accession>A0A090QKV6</accession>
<dbReference type="SUPFAM" id="SSF53474">
    <property type="entry name" value="alpha/beta-Hydrolases"/>
    <property type="match status" value="1"/>
</dbReference>
<reference evidence="2 3" key="1">
    <citation type="journal article" date="2014" name="Genome Announc.">
        <title>Draft Genome Sequences of Two Vibrionaceae Species, Vibrio ponticus C121 and Photobacterium aphoticum C119, Isolated as Coral Reef Microbiota.</title>
        <authorList>
            <person name="Al-saari N."/>
            <person name="Meirelles P.M."/>
            <person name="Mino S."/>
            <person name="Suda W."/>
            <person name="Oshima K."/>
            <person name="Hattori M."/>
            <person name="Ohkuma M."/>
            <person name="Thompson F.L."/>
            <person name="Gomez-Gil B."/>
            <person name="Sawabe T."/>
            <person name="Sawabe T."/>
        </authorList>
    </citation>
    <scope>NUCLEOTIDE SEQUENCE [LARGE SCALE GENOMIC DNA]</scope>
    <source>
        <strain evidence="2 3">JCM 19237</strain>
    </source>
</reference>
<evidence type="ECO:0000259" key="1">
    <source>
        <dbReference type="Pfam" id="PF12697"/>
    </source>
</evidence>
<gene>
    <name evidence="2" type="ORF">JCM19237_6420</name>
</gene>
<dbReference type="InterPro" id="IPR050266">
    <property type="entry name" value="AB_hydrolase_sf"/>
</dbReference>
<organism evidence="2 3">
    <name type="scientific">Photobacterium aphoticum</name>
    <dbReference type="NCBI Taxonomy" id="754436"/>
    <lineage>
        <taxon>Bacteria</taxon>
        <taxon>Pseudomonadati</taxon>
        <taxon>Pseudomonadota</taxon>
        <taxon>Gammaproteobacteria</taxon>
        <taxon>Vibrionales</taxon>
        <taxon>Vibrionaceae</taxon>
        <taxon>Photobacterium</taxon>
    </lineage>
</organism>
<protein>
    <submittedName>
        <fullName evidence="2">2-hydroxy-6-oxo-6-phenylhexa-2,4-dienoate hydrolase</fullName>
    </submittedName>
</protein>
<evidence type="ECO:0000313" key="3">
    <source>
        <dbReference type="Proteomes" id="UP000029227"/>
    </source>
</evidence>
<dbReference type="EMBL" id="BBMN01000002">
    <property type="protein sequence ID" value="GAL03526.1"/>
    <property type="molecule type" value="Genomic_DNA"/>
</dbReference>
<dbReference type="PANTHER" id="PTHR43798:SF33">
    <property type="entry name" value="HYDROLASE, PUTATIVE (AFU_ORTHOLOGUE AFUA_2G14860)-RELATED"/>
    <property type="match status" value="1"/>
</dbReference>
<dbReference type="Proteomes" id="UP000029227">
    <property type="component" value="Unassembled WGS sequence"/>
</dbReference>
<dbReference type="PANTHER" id="PTHR43798">
    <property type="entry name" value="MONOACYLGLYCEROL LIPASE"/>
    <property type="match status" value="1"/>
</dbReference>
<keyword evidence="2" id="KW-0378">Hydrolase</keyword>
<name>A0A090QKV6_9GAMM</name>
<dbReference type="InterPro" id="IPR029058">
    <property type="entry name" value="AB_hydrolase_fold"/>
</dbReference>